<dbReference type="EMBL" id="JARIHO010000065">
    <property type="protein sequence ID" value="KAJ7314838.1"/>
    <property type="molecule type" value="Genomic_DNA"/>
</dbReference>
<accession>A0AAD6ZB08</accession>
<protein>
    <submittedName>
        <fullName evidence="1">Uncharacterized protein</fullName>
    </submittedName>
</protein>
<dbReference type="AlphaFoldDB" id="A0AAD6ZB08"/>
<keyword evidence="2" id="KW-1185">Reference proteome</keyword>
<evidence type="ECO:0000313" key="2">
    <source>
        <dbReference type="Proteomes" id="UP001218218"/>
    </source>
</evidence>
<dbReference type="Proteomes" id="UP001218218">
    <property type="component" value="Unassembled WGS sequence"/>
</dbReference>
<evidence type="ECO:0000313" key="1">
    <source>
        <dbReference type="EMBL" id="KAJ7314838.1"/>
    </source>
</evidence>
<sequence length="233" mass="26194">MFWVCGSRKEGGTCPTFKALLLTKLNFNSDSFFVIEGENGVGRRGWRHDGNLGSHVLWRSVNNLRHWGYRRGVAGEHGNRNIVHCSGLEWMASAAAAARSKDTGRPVKGDKPAWRLQDEIEVADGAPEANRCEKHDLREERARWEMVREEEKAININQVSPVIADAHGPSVVISSLPRQIIGPVILVDLAMWRHMDQIRQIRQLLPALASSSQTDSVFLMSVIISEYGKPFRM</sequence>
<reference evidence="1" key="1">
    <citation type="submission" date="2023-03" db="EMBL/GenBank/DDBJ databases">
        <title>Massive genome expansion in bonnet fungi (Mycena s.s.) driven by repeated elements and novel gene families across ecological guilds.</title>
        <authorList>
            <consortium name="Lawrence Berkeley National Laboratory"/>
            <person name="Harder C.B."/>
            <person name="Miyauchi S."/>
            <person name="Viragh M."/>
            <person name="Kuo A."/>
            <person name="Thoen E."/>
            <person name="Andreopoulos B."/>
            <person name="Lu D."/>
            <person name="Skrede I."/>
            <person name="Drula E."/>
            <person name="Henrissat B."/>
            <person name="Morin E."/>
            <person name="Kohler A."/>
            <person name="Barry K."/>
            <person name="LaButti K."/>
            <person name="Morin E."/>
            <person name="Salamov A."/>
            <person name="Lipzen A."/>
            <person name="Mereny Z."/>
            <person name="Hegedus B."/>
            <person name="Baldrian P."/>
            <person name="Stursova M."/>
            <person name="Weitz H."/>
            <person name="Taylor A."/>
            <person name="Grigoriev I.V."/>
            <person name="Nagy L.G."/>
            <person name="Martin F."/>
            <person name="Kauserud H."/>
        </authorList>
    </citation>
    <scope>NUCLEOTIDE SEQUENCE</scope>
    <source>
        <strain evidence="1">CBHHK002</strain>
    </source>
</reference>
<comment type="caution">
    <text evidence="1">The sequence shown here is derived from an EMBL/GenBank/DDBJ whole genome shotgun (WGS) entry which is preliminary data.</text>
</comment>
<name>A0AAD6ZB08_9AGAR</name>
<organism evidence="1 2">
    <name type="scientific">Mycena albidolilacea</name>
    <dbReference type="NCBI Taxonomy" id="1033008"/>
    <lineage>
        <taxon>Eukaryota</taxon>
        <taxon>Fungi</taxon>
        <taxon>Dikarya</taxon>
        <taxon>Basidiomycota</taxon>
        <taxon>Agaricomycotina</taxon>
        <taxon>Agaricomycetes</taxon>
        <taxon>Agaricomycetidae</taxon>
        <taxon>Agaricales</taxon>
        <taxon>Marasmiineae</taxon>
        <taxon>Mycenaceae</taxon>
        <taxon>Mycena</taxon>
    </lineage>
</organism>
<proteinExistence type="predicted"/>
<gene>
    <name evidence="1" type="ORF">DFH08DRAFT_1041050</name>
</gene>